<accession>A0A841FN05</accession>
<proteinExistence type="predicted"/>
<reference evidence="2 3" key="1">
    <citation type="submission" date="2020-08" db="EMBL/GenBank/DDBJ databases">
        <title>Genomic Encyclopedia of Type Strains, Phase IV (KMG-IV): sequencing the most valuable type-strain genomes for metagenomic binning, comparative biology and taxonomic classification.</title>
        <authorList>
            <person name="Goeker M."/>
        </authorList>
    </citation>
    <scope>NUCLEOTIDE SEQUENCE [LARGE SCALE GENOMIC DNA]</scope>
    <source>
        <strain evidence="2 3">YIM 65646</strain>
    </source>
</reference>
<dbReference type="InterPro" id="IPR000873">
    <property type="entry name" value="AMP-dep_synth/lig_dom"/>
</dbReference>
<evidence type="ECO:0000259" key="1">
    <source>
        <dbReference type="Pfam" id="PF00501"/>
    </source>
</evidence>
<name>A0A841FN05_9ACTN</name>
<comment type="caution">
    <text evidence="2">The sequence shown here is derived from an EMBL/GenBank/DDBJ whole genome shotgun (WGS) entry which is preliminary data.</text>
</comment>
<keyword evidence="3" id="KW-1185">Reference proteome</keyword>
<keyword evidence="2" id="KW-0436">Ligase</keyword>
<dbReference type="Pfam" id="PF00501">
    <property type="entry name" value="AMP-binding"/>
    <property type="match status" value="1"/>
</dbReference>
<dbReference type="RefSeq" id="WP_184786832.1">
    <property type="nucleotide sequence ID" value="NZ_BONT01000013.1"/>
</dbReference>
<dbReference type="Proteomes" id="UP000548476">
    <property type="component" value="Unassembled WGS sequence"/>
</dbReference>
<evidence type="ECO:0000313" key="2">
    <source>
        <dbReference type="EMBL" id="MBB6033989.1"/>
    </source>
</evidence>
<feature type="domain" description="AMP-dependent synthetase/ligase" evidence="1">
    <location>
        <begin position="65"/>
        <end position="237"/>
    </location>
</feature>
<sequence>MSGFHSTYPGGRDTARAMLGGLRTVPALADRYSDLVALDSLEDLVHVPVMFKEDLNIALDHLQPRAHEGATWMFQSGGTTGSPQLGFAPSGLYMSEVHDQWKPIGPDDLFVNGWSAGRMWGGHYLVSAYADLTGCTGIGLGAVGRAEYDAWLDFFAKRRVTSFGGAPSTLRQLFGHARETGVKLPDLRTVLWLGEGWHPQLDEDIPAVAPNARRWGLYGSTETWVIATNTPDCPDDTWHPLPSQLVHIGPDQLIDFTSLKPHGLNPVLRYQTGDAGEWVVCRCGEPGPALRLLGRRDGIVLFRGFGLDVDATIGDLSVQPGVSRIQLRMTTFETRLDHLEILVVPARDAASDLAERLRAHILSGGFGPGVLFQNDPSSFEVRLIDAAITNERTGKSANLIRLKDES</sequence>
<protein>
    <submittedName>
        <fullName evidence="2">Phenylacetate-CoA ligase</fullName>
        <ecNumber evidence="2">6.2.1.30</ecNumber>
    </submittedName>
</protein>
<dbReference type="AlphaFoldDB" id="A0A841FN05"/>
<dbReference type="SUPFAM" id="SSF56801">
    <property type="entry name" value="Acetyl-CoA synthetase-like"/>
    <property type="match status" value="1"/>
</dbReference>
<organism evidence="2 3">
    <name type="scientific">Phytomonospora endophytica</name>
    <dbReference type="NCBI Taxonomy" id="714109"/>
    <lineage>
        <taxon>Bacteria</taxon>
        <taxon>Bacillati</taxon>
        <taxon>Actinomycetota</taxon>
        <taxon>Actinomycetes</taxon>
        <taxon>Micromonosporales</taxon>
        <taxon>Micromonosporaceae</taxon>
        <taxon>Phytomonospora</taxon>
    </lineage>
</organism>
<dbReference type="Gene3D" id="3.40.50.12780">
    <property type="entry name" value="N-terminal domain of ligase-like"/>
    <property type="match status" value="1"/>
</dbReference>
<evidence type="ECO:0000313" key="3">
    <source>
        <dbReference type="Proteomes" id="UP000548476"/>
    </source>
</evidence>
<dbReference type="InterPro" id="IPR042099">
    <property type="entry name" value="ANL_N_sf"/>
</dbReference>
<dbReference type="EC" id="6.2.1.30" evidence="2"/>
<dbReference type="GO" id="GO:0047475">
    <property type="term" value="F:phenylacetate-CoA ligase activity"/>
    <property type="evidence" value="ECO:0007669"/>
    <property type="project" value="UniProtKB-EC"/>
</dbReference>
<dbReference type="EMBL" id="JACHGT010000003">
    <property type="protein sequence ID" value="MBB6033989.1"/>
    <property type="molecule type" value="Genomic_DNA"/>
</dbReference>
<gene>
    <name evidence="2" type="ORF">HNR73_001839</name>
</gene>